<dbReference type="AlphaFoldDB" id="A0A6A7K6K7"/>
<dbReference type="GO" id="GO:0004343">
    <property type="term" value="F:glucosamine 6-phosphate N-acetyltransferase activity"/>
    <property type="evidence" value="ECO:0007669"/>
    <property type="project" value="TreeGrafter"/>
</dbReference>
<dbReference type="PROSITE" id="PS51186">
    <property type="entry name" value="GNAT"/>
    <property type="match status" value="1"/>
</dbReference>
<gene>
    <name evidence="2" type="ORF">GC105_03460</name>
</gene>
<sequence length="140" mass="16116">MKIKHIVNKEDLKDAFYIRTKVFVEEQGVSPEKELDQFEDVSDHIVIYNQEQPVAAGRVRIDKDVAKIQRVCVLKEYRKSGLGKVVVESLENIVKAKGICKSKLGAQVHAIDFYQRLGYKQISDEFLEEGILHIEMIKKL</sequence>
<accession>A0A6A7K6K7</accession>
<protein>
    <submittedName>
        <fullName evidence="2">GNAT family N-acetyltransferase</fullName>
    </submittedName>
</protein>
<evidence type="ECO:0000313" key="3">
    <source>
        <dbReference type="Proteomes" id="UP000440004"/>
    </source>
</evidence>
<dbReference type="InterPro" id="IPR000182">
    <property type="entry name" value="GNAT_dom"/>
</dbReference>
<dbReference type="Proteomes" id="UP000440004">
    <property type="component" value="Unassembled WGS sequence"/>
</dbReference>
<dbReference type="PANTHER" id="PTHR13355">
    <property type="entry name" value="GLUCOSAMINE 6-PHOSPHATE N-ACETYLTRANSFERASE"/>
    <property type="match status" value="1"/>
</dbReference>
<dbReference type="EMBL" id="WHNX01000004">
    <property type="protein sequence ID" value="MPW24847.1"/>
    <property type="molecule type" value="Genomic_DNA"/>
</dbReference>
<dbReference type="InterPro" id="IPR016181">
    <property type="entry name" value="Acyl_CoA_acyltransferase"/>
</dbReference>
<evidence type="ECO:0000259" key="1">
    <source>
        <dbReference type="PROSITE" id="PS51186"/>
    </source>
</evidence>
<keyword evidence="3" id="KW-1185">Reference proteome</keyword>
<dbReference type="InterPro" id="IPR039143">
    <property type="entry name" value="GNPNAT1-like"/>
</dbReference>
<dbReference type="SUPFAM" id="SSF55729">
    <property type="entry name" value="Acyl-CoA N-acyltransferases (Nat)"/>
    <property type="match status" value="1"/>
</dbReference>
<dbReference type="Pfam" id="PF13673">
    <property type="entry name" value="Acetyltransf_10"/>
    <property type="match status" value="1"/>
</dbReference>
<comment type="caution">
    <text evidence="2">The sequence shown here is derived from an EMBL/GenBank/DDBJ whole genome shotgun (WGS) entry which is preliminary data.</text>
</comment>
<dbReference type="PANTHER" id="PTHR13355:SF11">
    <property type="entry name" value="GLUCOSAMINE 6-PHOSPHATE N-ACETYLTRANSFERASE"/>
    <property type="match status" value="1"/>
</dbReference>
<feature type="domain" description="N-acetyltransferase" evidence="1">
    <location>
        <begin position="1"/>
        <end position="140"/>
    </location>
</feature>
<evidence type="ECO:0000313" key="2">
    <source>
        <dbReference type="EMBL" id="MPW24847.1"/>
    </source>
</evidence>
<dbReference type="Gene3D" id="3.40.630.30">
    <property type="match status" value="1"/>
</dbReference>
<reference evidence="2 3" key="1">
    <citation type="submission" date="2019-10" db="EMBL/GenBank/DDBJ databases">
        <title>Alkalibaculum tamaniensis sp.nov., a new alkaliphilic acetogen, isolated on methoxylated aromatics from a mud volcano.</title>
        <authorList>
            <person name="Khomyakova M.A."/>
            <person name="Merkel A.Y."/>
            <person name="Bonch-Osmolovskaya E.A."/>
            <person name="Slobodkin A.I."/>
        </authorList>
    </citation>
    <scope>NUCLEOTIDE SEQUENCE [LARGE SCALE GENOMIC DNA]</scope>
    <source>
        <strain evidence="2 3">M08DMB</strain>
    </source>
</reference>
<dbReference type="RefSeq" id="WP_152801735.1">
    <property type="nucleotide sequence ID" value="NZ_WHNX01000004.1"/>
</dbReference>
<dbReference type="CDD" id="cd04301">
    <property type="entry name" value="NAT_SF"/>
    <property type="match status" value="1"/>
</dbReference>
<keyword evidence="2" id="KW-0808">Transferase</keyword>
<organism evidence="2 3">
    <name type="scientific">Alkalibaculum sporogenes</name>
    <dbReference type="NCBI Taxonomy" id="2655001"/>
    <lineage>
        <taxon>Bacteria</taxon>
        <taxon>Bacillati</taxon>
        <taxon>Bacillota</taxon>
        <taxon>Clostridia</taxon>
        <taxon>Eubacteriales</taxon>
        <taxon>Eubacteriaceae</taxon>
        <taxon>Alkalibaculum</taxon>
    </lineage>
</organism>
<name>A0A6A7K6K7_9FIRM</name>
<proteinExistence type="predicted"/>